<evidence type="ECO:0000256" key="4">
    <source>
        <dbReference type="ARBA" id="ARBA00022801"/>
    </source>
</evidence>
<dbReference type="EC" id="3.2.1.23" evidence="3"/>
<dbReference type="PANTHER" id="PTHR46323">
    <property type="entry name" value="BETA-GALACTOSIDASE"/>
    <property type="match status" value="1"/>
</dbReference>
<dbReference type="InterPro" id="IPR008979">
    <property type="entry name" value="Galactose-bd-like_sf"/>
</dbReference>
<dbReference type="Gene3D" id="2.60.120.260">
    <property type="entry name" value="Galactose-binding domain-like"/>
    <property type="match status" value="1"/>
</dbReference>
<keyword evidence="10" id="KW-1185">Reference proteome</keyword>
<dbReference type="PROSITE" id="PS00608">
    <property type="entry name" value="GLYCOSYL_HYDROL_F2_2"/>
    <property type="match status" value="1"/>
</dbReference>
<dbReference type="InterPro" id="IPR006101">
    <property type="entry name" value="Glyco_hydro_2"/>
</dbReference>
<dbReference type="InterPro" id="IPR006104">
    <property type="entry name" value="Glyco_hydro_2_N"/>
</dbReference>
<evidence type="ECO:0000256" key="7">
    <source>
        <dbReference type="RuleBase" id="RU361154"/>
    </source>
</evidence>
<dbReference type="SUPFAM" id="SSF49303">
    <property type="entry name" value="beta-Galactosidase/glucuronidase domain"/>
    <property type="match status" value="2"/>
</dbReference>
<dbReference type="SUPFAM" id="SSF74650">
    <property type="entry name" value="Galactose mutarotase-like"/>
    <property type="match status" value="1"/>
</dbReference>
<dbReference type="InterPro" id="IPR011013">
    <property type="entry name" value="Gal_mutarotase_sf_dom"/>
</dbReference>
<keyword evidence="4 7" id="KW-0378">Hydrolase</keyword>
<evidence type="ECO:0000256" key="2">
    <source>
        <dbReference type="ARBA" id="ARBA00007401"/>
    </source>
</evidence>
<dbReference type="PANTHER" id="PTHR46323:SF2">
    <property type="entry name" value="BETA-GALACTOSIDASE"/>
    <property type="match status" value="1"/>
</dbReference>
<dbReference type="AlphaFoldDB" id="A0AAD8JVP6"/>
<comment type="caution">
    <text evidence="9">The sequence shown here is derived from an EMBL/GenBank/DDBJ whole genome shotgun (WGS) entry which is preliminary data.</text>
</comment>
<evidence type="ECO:0000256" key="6">
    <source>
        <dbReference type="ARBA" id="ARBA00032230"/>
    </source>
</evidence>
<gene>
    <name evidence="9" type="ORF">QVD17_37292</name>
</gene>
<dbReference type="FunFam" id="2.70.98.10:FF:000017">
    <property type="entry name" value="Glycoside hydrolase family 2 protein"/>
    <property type="match status" value="1"/>
</dbReference>
<dbReference type="InterPro" id="IPR023230">
    <property type="entry name" value="Glyco_hydro_2_CS"/>
</dbReference>
<dbReference type="GO" id="GO:0004565">
    <property type="term" value="F:beta-galactosidase activity"/>
    <property type="evidence" value="ECO:0007669"/>
    <property type="project" value="UniProtKB-EC"/>
</dbReference>
<name>A0AAD8JVP6_TARER</name>
<dbReference type="InterPro" id="IPR006102">
    <property type="entry name" value="Ig-like_GH2"/>
</dbReference>
<dbReference type="InterPro" id="IPR050347">
    <property type="entry name" value="Bact_Beta-galactosidase"/>
</dbReference>
<dbReference type="FunFam" id="3.20.20.80:FF:000018">
    <property type="entry name" value="Beta-galactosidase"/>
    <property type="match status" value="1"/>
</dbReference>
<sequence>MASSASMVLSNKLMLSSSNGGDYKVWEDPSFIKWRKRDSHVSLHCHDSVEGSLKYWHERNKVDVLVSKSAVWDDDAVSESIECAKNWVKDLRYVKSLSGYWKFFLAQSPTTAPSNFHDTIFQDSTWETIPVPSNWQMHGFDRPIYTNIIYPFPLDPPHVPDDNPTGCYRTYFQLPKDWEGRRILLHFEAVDSAFHVWINGSLVGYSQDSRLPAEFEITDFCHECGSDKKNVIAVQVYRWSDGSYLEDQDHWWLSGIHRDVLLLSKPKVFIADYFFTSNLAENFDYADLEVEVILDKSTEVKVNTDVKIEVTLFDISGDECTDLLSADVAHLEVHPPPRYPLGFHGYRLTGKLQNPKLWSAEKPNLYTLVVALKDASGNVIDCESCQVGIRKISKAPKQLLVNGHPVMIRGVNRHEHHPRIGKTNIESCMVKDLVLMKEHNINAVRNSHYPQHPRWYELCDLFGMYMIDEANIETHGFDLSSNVKHPTQEPVWASSMLDRVIGMVERDKNHACIISWSLGNEASYGPNHAALAGWIRGKDPSRVIHYEGGGSQTPSTDIVCPMYMRIWDCVKIAKDPTETRPLILCEYSHAMGNSNGNIHEYWEAIDSTFGLQGGFIWDWADQGLLKENSDGSKFWAYGGDFGDTPNDLNFCMNGIVWPDRTPHPALNEIKYCYQPIKVSFTNGIFKITNTNFFITTEDLEFSWVIEGDGCKLESGIISLPTLDPQSSYDIKWESSAWYQSWASSSASETFLTITASHLKPTRWLQSGHVVSSQQIELPLKKDFVSPAPKVKKVALNYEIIDHKLTIRQNCSEITFNNESGAIECWKVEGVSVMLKGITPCFWRAPTDNDKGGEENSYYSKWKAANLDNVVFIKESSNVKKITDQLLEVTVVYNGFAKGDESKNLFKVDMKYSFCGSGDVILVSHVEPKSDLPPLPRVGIEFHLEKSINNVKWYGRGPFECYPDRKAAAHVGSYEKKVEEMYVPYIVPGECAGRADVRWVTFQNDQGSGIFASIYNDSPPMQMNASYYSTAELDRATHKEELVKGDDIEVHLDHKHMGIGGDDSWTPCVHDKYLVPPSPCTFSIRFFPITADISPNDIH</sequence>
<accession>A0AAD8JVP6</accession>
<dbReference type="InterPro" id="IPR006103">
    <property type="entry name" value="Glyco_hydro_2_cat"/>
</dbReference>
<dbReference type="Pfam" id="PF16353">
    <property type="entry name" value="LacZ_4"/>
    <property type="match status" value="1"/>
</dbReference>
<dbReference type="InterPro" id="IPR032312">
    <property type="entry name" value="LacZ_4"/>
</dbReference>
<dbReference type="GO" id="GO:0030246">
    <property type="term" value="F:carbohydrate binding"/>
    <property type="evidence" value="ECO:0007669"/>
    <property type="project" value="InterPro"/>
</dbReference>
<evidence type="ECO:0000313" key="9">
    <source>
        <dbReference type="EMBL" id="KAK1410753.1"/>
    </source>
</evidence>
<organism evidence="9 10">
    <name type="scientific">Tagetes erecta</name>
    <name type="common">African marigold</name>
    <dbReference type="NCBI Taxonomy" id="13708"/>
    <lineage>
        <taxon>Eukaryota</taxon>
        <taxon>Viridiplantae</taxon>
        <taxon>Streptophyta</taxon>
        <taxon>Embryophyta</taxon>
        <taxon>Tracheophyta</taxon>
        <taxon>Spermatophyta</taxon>
        <taxon>Magnoliopsida</taxon>
        <taxon>eudicotyledons</taxon>
        <taxon>Gunneridae</taxon>
        <taxon>Pentapetalae</taxon>
        <taxon>asterids</taxon>
        <taxon>campanulids</taxon>
        <taxon>Asterales</taxon>
        <taxon>Asteraceae</taxon>
        <taxon>Asteroideae</taxon>
        <taxon>Heliantheae alliance</taxon>
        <taxon>Tageteae</taxon>
        <taxon>Tagetes</taxon>
    </lineage>
</organism>
<proteinExistence type="inferred from homology"/>
<comment type="similarity">
    <text evidence="2 7">Belongs to the glycosyl hydrolase 2 family.</text>
</comment>
<reference evidence="9" key="1">
    <citation type="journal article" date="2023" name="bioRxiv">
        <title>Improved chromosome-level genome assembly for marigold (Tagetes erecta).</title>
        <authorList>
            <person name="Jiang F."/>
            <person name="Yuan L."/>
            <person name="Wang S."/>
            <person name="Wang H."/>
            <person name="Xu D."/>
            <person name="Wang A."/>
            <person name="Fan W."/>
        </authorList>
    </citation>
    <scope>NUCLEOTIDE SEQUENCE</scope>
    <source>
        <strain evidence="9">WSJ</strain>
        <tissue evidence="9">Leaf</tissue>
    </source>
</reference>
<dbReference type="Pfam" id="PF00703">
    <property type="entry name" value="Glyco_hydro_2"/>
    <property type="match status" value="1"/>
</dbReference>
<dbReference type="EMBL" id="JAUHHV010000010">
    <property type="protein sequence ID" value="KAK1410753.1"/>
    <property type="molecule type" value="Genomic_DNA"/>
</dbReference>
<evidence type="ECO:0000256" key="5">
    <source>
        <dbReference type="ARBA" id="ARBA00023295"/>
    </source>
</evidence>
<dbReference type="Gene3D" id="2.70.98.10">
    <property type="match status" value="1"/>
</dbReference>
<dbReference type="Gene3D" id="2.60.40.10">
    <property type="entry name" value="Immunoglobulins"/>
    <property type="match status" value="2"/>
</dbReference>
<dbReference type="InterPro" id="IPR004199">
    <property type="entry name" value="B-gal_small/dom_5"/>
</dbReference>
<evidence type="ECO:0000256" key="3">
    <source>
        <dbReference type="ARBA" id="ARBA00012756"/>
    </source>
</evidence>
<dbReference type="GO" id="GO:0005990">
    <property type="term" value="P:lactose catabolic process"/>
    <property type="evidence" value="ECO:0007669"/>
    <property type="project" value="TreeGrafter"/>
</dbReference>
<dbReference type="SUPFAM" id="SSF51445">
    <property type="entry name" value="(Trans)glycosidases"/>
    <property type="match status" value="1"/>
</dbReference>
<feature type="domain" description="Beta galactosidase small chain/" evidence="8">
    <location>
        <begin position="805"/>
        <end position="1086"/>
    </location>
</feature>
<evidence type="ECO:0000256" key="1">
    <source>
        <dbReference type="ARBA" id="ARBA00001412"/>
    </source>
</evidence>
<dbReference type="GO" id="GO:0009341">
    <property type="term" value="C:beta-galactosidase complex"/>
    <property type="evidence" value="ECO:0007669"/>
    <property type="project" value="InterPro"/>
</dbReference>
<dbReference type="Proteomes" id="UP001229421">
    <property type="component" value="Unassembled WGS sequence"/>
</dbReference>
<dbReference type="Pfam" id="PF02836">
    <property type="entry name" value="Glyco_hydro_2_C"/>
    <property type="match status" value="1"/>
</dbReference>
<dbReference type="InterPro" id="IPR036156">
    <property type="entry name" value="Beta-gal/glucu_dom_sf"/>
</dbReference>
<dbReference type="PROSITE" id="PS00719">
    <property type="entry name" value="GLYCOSYL_HYDROL_F2_1"/>
    <property type="match status" value="1"/>
</dbReference>
<dbReference type="Pfam" id="PF02929">
    <property type="entry name" value="Bgal_small_N"/>
    <property type="match status" value="1"/>
</dbReference>
<dbReference type="PRINTS" id="PR00132">
    <property type="entry name" value="GLHYDRLASE2"/>
</dbReference>
<dbReference type="InterPro" id="IPR013783">
    <property type="entry name" value="Ig-like_fold"/>
</dbReference>
<dbReference type="InterPro" id="IPR017853">
    <property type="entry name" value="GH"/>
</dbReference>
<dbReference type="SUPFAM" id="SSF49785">
    <property type="entry name" value="Galactose-binding domain-like"/>
    <property type="match status" value="1"/>
</dbReference>
<comment type="catalytic activity">
    <reaction evidence="1">
        <text>Hydrolysis of terminal non-reducing beta-D-galactose residues in beta-D-galactosides.</text>
        <dbReference type="EC" id="3.2.1.23"/>
    </reaction>
</comment>
<dbReference type="InterPro" id="IPR014718">
    <property type="entry name" value="GH-type_carb-bd"/>
</dbReference>
<keyword evidence="5 7" id="KW-0326">Glycosidase</keyword>
<evidence type="ECO:0000259" key="8">
    <source>
        <dbReference type="SMART" id="SM01038"/>
    </source>
</evidence>
<protein>
    <recommendedName>
        <fullName evidence="3">beta-galactosidase</fullName>
        <ecNumber evidence="3">3.2.1.23</ecNumber>
    </recommendedName>
    <alternativeName>
        <fullName evidence="6">Lactase</fullName>
    </alternativeName>
</protein>
<dbReference type="Pfam" id="PF02837">
    <property type="entry name" value="Glyco_hydro_2_N"/>
    <property type="match status" value="1"/>
</dbReference>
<dbReference type="InterPro" id="IPR023232">
    <property type="entry name" value="Glyco_hydro_2_AS"/>
</dbReference>
<dbReference type="SMART" id="SM01038">
    <property type="entry name" value="Bgal_small_N"/>
    <property type="match status" value="1"/>
</dbReference>
<evidence type="ECO:0000313" key="10">
    <source>
        <dbReference type="Proteomes" id="UP001229421"/>
    </source>
</evidence>
<dbReference type="Gene3D" id="3.20.20.80">
    <property type="entry name" value="Glycosidases"/>
    <property type="match status" value="1"/>
</dbReference>